<dbReference type="SUPFAM" id="SSF52833">
    <property type="entry name" value="Thioredoxin-like"/>
    <property type="match status" value="1"/>
</dbReference>
<dbReference type="Proteomes" id="UP001165583">
    <property type="component" value="Unassembled WGS sequence"/>
</dbReference>
<name>A0ABT2I0X5_9SPHN</name>
<reference evidence="3" key="1">
    <citation type="submission" date="2022-09" db="EMBL/GenBank/DDBJ databases">
        <title>Novosphingobium sp. Nov., a polycyclic aromatic hydrocarbon-degrading bacterium isolated form mangrove sediments in HongKong.</title>
        <authorList>
            <person name="Hu Z."/>
        </authorList>
    </citation>
    <scope>NUCLEOTIDE SEQUENCE</scope>
    <source>
        <strain evidence="3">HK4-1</strain>
    </source>
</reference>
<dbReference type="InterPro" id="IPR036249">
    <property type="entry name" value="Thioredoxin-like_sf"/>
</dbReference>
<dbReference type="Gene3D" id="1.10.40.110">
    <property type="match status" value="1"/>
</dbReference>
<evidence type="ECO:0000259" key="2">
    <source>
        <dbReference type="Pfam" id="PF13462"/>
    </source>
</evidence>
<evidence type="ECO:0000313" key="4">
    <source>
        <dbReference type="Proteomes" id="UP001165583"/>
    </source>
</evidence>
<dbReference type="PROSITE" id="PS51257">
    <property type="entry name" value="PROKAR_LIPOPROTEIN"/>
    <property type="match status" value="1"/>
</dbReference>
<dbReference type="Pfam" id="PF13462">
    <property type="entry name" value="Thioredoxin_4"/>
    <property type="match status" value="1"/>
</dbReference>
<dbReference type="EMBL" id="JANZXA010000001">
    <property type="protein sequence ID" value="MCT2398247.1"/>
    <property type="molecule type" value="Genomic_DNA"/>
</dbReference>
<gene>
    <name evidence="3" type="ORF">NZK81_01665</name>
</gene>
<feature type="domain" description="Thioredoxin-like fold" evidence="2">
    <location>
        <begin position="59"/>
        <end position="243"/>
    </location>
</feature>
<evidence type="ECO:0000256" key="1">
    <source>
        <dbReference type="SAM" id="SignalP"/>
    </source>
</evidence>
<accession>A0ABT2I0X5</accession>
<protein>
    <submittedName>
        <fullName evidence="3">DsbA family protein</fullName>
    </submittedName>
</protein>
<dbReference type="RefSeq" id="WP_260043350.1">
    <property type="nucleotide sequence ID" value="NZ_JANZXA010000001.1"/>
</dbReference>
<sequence length="252" mass="27198">MTRIRFRQIALGTLVLPLALGLAACGKKAEDGVPKSSEPIAKIAPPAGKAWSDIVEKTSEGGYRMGNPEAPIKLVEYGALSCSHCAEFAQESFEKLRDDYIASGRVSYELRYFMLNPYDLSASMLATCGSTEAVIPLSEQFWAWQPKMFENVQSAGDARLQAISDLPKEKQIAAIADVSGMTNFFSSRGIARDQAQACLADTAKAKAFADETEKASTEFNVTGTPTFIINGASVGSVRWAELEPKLQEAGAR</sequence>
<organism evidence="3 4">
    <name type="scientific">Novosphingobium mangrovi</name>
    <name type="common">ex Huang et al. 2023</name>
    <dbReference type="NCBI Taxonomy" id="2976432"/>
    <lineage>
        <taxon>Bacteria</taxon>
        <taxon>Pseudomonadati</taxon>
        <taxon>Pseudomonadota</taxon>
        <taxon>Alphaproteobacteria</taxon>
        <taxon>Sphingomonadales</taxon>
        <taxon>Sphingomonadaceae</taxon>
        <taxon>Novosphingobium</taxon>
    </lineage>
</organism>
<keyword evidence="4" id="KW-1185">Reference proteome</keyword>
<evidence type="ECO:0000313" key="3">
    <source>
        <dbReference type="EMBL" id="MCT2398247.1"/>
    </source>
</evidence>
<feature type="signal peptide" evidence="1">
    <location>
        <begin position="1"/>
        <end position="29"/>
    </location>
</feature>
<dbReference type="Gene3D" id="3.40.30.10">
    <property type="entry name" value="Glutaredoxin"/>
    <property type="match status" value="1"/>
</dbReference>
<proteinExistence type="predicted"/>
<keyword evidence="1" id="KW-0732">Signal</keyword>
<comment type="caution">
    <text evidence="3">The sequence shown here is derived from an EMBL/GenBank/DDBJ whole genome shotgun (WGS) entry which is preliminary data.</text>
</comment>
<feature type="chain" id="PRO_5047529738" evidence="1">
    <location>
        <begin position="30"/>
        <end position="252"/>
    </location>
</feature>
<dbReference type="InterPro" id="IPR012336">
    <property type="entry name" value="Thioredoxin-like_fold"/>
</dbReference>